<dbReference type="InterPro" id="IPR036097">
    <property type="entry name" value="HisK_dim/P_sf"/>
</dbReference>
<dbReference type="PROSITE" id="PS50110">
    <property type="entry name" value="RESPONSE_REGULATORY"/>
    <property type="match status" value="1"/>
</dbReference>
<feature type="transmembrane region" description="Helical" evidence="12">
    <location>
        <begin position="128"/>
        <end position="148"/>
    </location>
</feature>
<dbReference type="CDD" id="cd16922">
    <property type="entry name" value="HATPase_EvgS-ArcB-TorS-like"/>
    <property type="match status" value="1"/>
</dbReference>
<dbReference type="GO" id="GO:0000155">
    <property type="term" value="F:phosphorelay sensor kinase activity"/>
    <property type="evidence" value="ECO:0007669"/>
    <property type="project" value="InterPro"/>
</dbReference>
<dbReference type="InterPro" id="IPR005467">
    <property type="entry name" value="His_kinase_dom"/>
</dbReference>
<name>A0A315FM55_9BURK</name>
<dbReference type="SMART" id="SM00387">
    <property type="entry name" value="HATPase_c"/>
    <property type="match status" value="1"/>
</dbReference>
<dbReference type="PRINTS" id="PR00344">
    <property type="entry name" value="BCTRLSENSOR"/>
</dbReference>
<dbReference type="InterPro" id="IPR003594">
    <property type="entry name" value="HATPase_dom"/>
</dbReference>
<evidence type="ECO:0000256" key="3">
    <source>
        <dbReference type="ARBA" id="ARBA00022553"/>
    </source>
</evidence>
<comment type="catalytic activity">
    <reaction evidence="1">
        <text>ATP + protein L-histidine = ADP + protein N-phospho-L-histidine.</text>
        <dbReference type="EC" id="2.7.13.3"/>
    </reaction>
</comment>
<dbReference type="Pfam" id="PF00512">
    <property type="entry name" value="HisKA"/>
    <property type="match status" value="1"/>
</dbReference>
<dbReference type="OrthoDB" id="5519028at2"/>
<evidence type="ECO:0000256" key="4">
    <source>
        <dbReference type="ARBA" id="ARBA00022679"/>
    </source>
</evidence>
<dbReference type="SMART" id="SM00448">
    <property type="entry name" value="REC"/>
    <property type="match status" value="1"/>
</dbReference>
<dbReference type="InterPro" id="IPR036890">
    <property type="entry name" value="HATPase_C_sf"/>
</dbReference>
<feature type="domain" description="Histidine kinase" evidence="13">
    <location>
        <begin position="218"/>
        <end position="435"/>
    </location>
</feature>
<evidence type="ECO:0000256" key="6">
    <source>
        <dbReference type="ARBA" id="ARBA00022777"/>
    </source>
</evidence>
<evidence type="ECO:0000313" key="15">
    <source>
        <dbReference type="EMBL" id="PUE54297.1"/>
    </source>
</evidence>
<dbReference type="InterPro" id="IPR011006">
    <property type="entry name" value="CheY-like_superfamily"/>
</dbReference>
<evidence type="ECO:0000256" key="7">
    <source>
        <dbReference type="ARBA" id="ARBA00023012"/>
    </source>
</evidence>
<dbReference type="AlphaFoldDB" id="A0A315FM55"/>
<protein>
    <recommendedName>
        <fullName evidence="10">Virulence sensor protein BvgS</fullName>
        <ecNumber evidence="2">2.7.13.3</ecNumber>
    </recommendedName>
</protein>
<dbReference type="SUPFAM" id="SSF47384">
    <property type="entry name" value="Homodimeric domain of signal transducing histidine kinase"/>
    <property type="match status" value="1"/>
</dbReference>
<feature type="domain" description="Response regulatory" evidence="14">
    <location>
        <begin position="458"/>
        <end position="578"/>
    </location>
</feature>
<gene>
    <name evidence="15" type="ORF">B9Z37_07035</name>
</gene>
<keyword evidence="4" id="KW-0808">Transferase</keyword>
<feature type="modified residue" description="4-aspartylphosphate" evidence="11">
    <location>
        <position position="509"/>
    </location>
</feature>
<keyword evidence="12" id="KW-0472">Membrane</keyword>
<keyword evidence="5" id="KW-0732">Signal</keyword>
<dbReference type="CDD" id="cd00082">
    <property type="entry name" value="HisKA"/>
    <property type="match status" value="1"/>
</dbReference>
<evidence type="ECO:0000256" key="1">
    <source>
        <dbReference type="ARBA" id="ARBA00000085"/>
    </source>
</evidence>
<evidence type="ECO:0000256" key="5">
    <source>
        <dbReference type="ARBA" id="ARBA00022729"/>
    </source>
</evidence>
<sequence length="582" mass="65236">MDDGQLLTTRFEQTIARLPVAFRVGKMPYVFFFVTMVITVLLLYVAISPYQNASPMFMSMAVFLAVLLGLVNYGMPLAWGVHLGTSAGAVLLCFAVWHAGGVFSPRFAWLMILPLTPFYVISRRAGAFWLCMVWVLQLGLAWCNYHGLVPPFALGLMHATTSWVTFSVVTGVLIIIPMIYDRLHVRAVAQSMQYQRELEIKRQELEHTLQMREHFIATVSHELRTPMNAILGFNALLLARVEGKPEALKVLNHTRQSADHLMTVINDILDYSQLQAGRLVIQAETFELRKITGYAFELFWPRVKSMALDYRIELDEALPTWVHTDRHRLMQVLVNLLGNALKFTHQGSVLLRVQWENPGVLFSVTDTGIGIAPERQAQIFNRFSQADSDIQSRYGGNGLGLAISQKLAHLLGGEMGFESESGKGSRFWLRLPLTIAQAPSHTPNTVKPEVQTSSMAWRFLVADDHPINRLLVKQVLQNTWPQSEILEAADGQQALQCLRETAVDLVLMDMVMPVMDGIAATRHLRKDFLPPTQDVPILGLTANVNPVDLDAFRQAGLSAVMLKPFEPAQLCAKVEQLLLTRA</sequence>
<evidence type="ECO:0000256" key="9">
    <source>
        <dbReference type="ARBA" id="ARBA00058004"/>
    </source>
</evidence>
<comment type="function">
    <text evidence="9">Member of the two-component regulatory system BvgS/BvgA. Phosphorylates BvgA via a four-step phosphorelay in response to environmental signals.</text>
</comment>
<evidence type="ECO:0000313" key="16">
    <source>
        <dbReference type="Proteomes" id="UP000250790"/>
    </source>
</evidence>
<keyword evidence="8" id="KW-0843">Virulence</keyword>
<keyword evidence="3 11" id="KW-0597">Phosphoprotein</keyword>
<dbReference type="SMART" id="SM00388">
    <property type="entry name" value="HisKA"/>
    <property type="match status" value="1"/>
</dbReference>
<evidence type="ECO:0000256" key="8">
    <source>
        <dbReference type="ARBA" id="ARBA00023026"/>
    </source>
</evidence>
<evidence type="ECO:0000259" key="14">
    <source>
        <dbReference type="PROSITE" id="PS50110"/>
    </source>
</evidence>
<dbReference type="Gene3D" id="3.30.565.10">
    <property type="entry name" value="Histidine kinase-like ATPase, C-terminal domain"/>
    <property type="match status" value="1"/>
</dbReference>
<dbReference type="RefSeq" id="WP_108312261.1">
    <property type="nucleotide sequence ID" value="NZ_NESN01000002.1"/>
</dbReference>
<dbReference type="CDD" id="cd17546">
    <property type="entry name" value="REC_hyHK_CKI1_RcsC-like"/>
    <property type="match status" value="1"/>
</dbReference>
<dbReference type="PANTHER" id="PTHR43047:SF64">
    <property type="entry name" value="HISTIDINE KINASE CONTAINING CHEY-HOMOLOGOUS RECEIVER DOMAIN AND PAS DOMAIN-RELATED"/>
    <property type="match status" value="1"/>
</dbReference>
<evidence type="ECO:0000256" key="10">
    <source>
        <dbReference type="ARBA" id="ARBA00070152"/>
    </source>
</evidence>
<dbReference type="EC" id="2.7.13.3" evidence="2"/>
<evidence type="ECO:0000256" key="11">
    <source>
        <dbReference type="PROSITE-ProRule" id="PRU00169"/>
    </source>
</evidence>
<dbReference type="Gene3D" id="1.10.287.130">
    <property type="match status" value="1"/>
</dbReference>
<keyword evidence="7" id="KW-0902">Two-component regulatory system</keyword>
<dbReference type="PANTHER" id="PTHR43047">
    <property type="entry name" value="TWO-COMPONENT HISTIDINE PROTEIN KINASE"/>
    <property type="match status" value="1"/>
</dbReference>
<dbReference type="InterPro" id="IPR001789">
    <property type="entry name" value="Sig_transdc_resp-reg_receiver"/>
</dbReference>
<dbReference type="SUPFAM" id="SSF52172">
    <property type="entry name" value="CheY-like"/>
    <property type="match status" value="1"/>
</dbReference>
<reference evidence="15 16" key="1">
    <citation type="submission" date="2017-04" db="EMBL/GenBank/DDBJ databases">
        <title>Unexpected and diverse lifestyles within the genus Limnohabitans.</title>
        <authorList>
            <person name="Kasalicky V."/>
            <person name="Mehrshad M."/>
            <person name="Andrei S.-A."/>
            <person name="Salcher M."/>
            <person name="Kratochvilova H."/>
            <person name="Simek K."/>
            <person name="Ghai R."/>
        </authorList>
    </citation>
    <scope>NUCLEOTIDE SEQUENCE [LARGE SCALE GENOMIC DNA]</scope>
    <source>
        <strain evidence="15 16">II-B4</strain>
    </source>
</reference>
<dbReference type="SUPFAM" id="SSF55874">
    <property type="entry name" value="ATPase domain of HSP90 chaperone/DNA topoisomerase II/histidine kinase"/>
    <property type="match status" value="1"/>
</dbReference>
<dbReference type="Pfam" id="PF00072">
    <property type="entry name" value="Response_reg"/>
    <property type="match status" value="1"/>
</dbReference>
<dbReference type="FunFam" id="3.30.565.10:FF:000010">
    <property type="entry name" value="Sensor histidine kinase RcsC"/>
    <property type="match status" value="1"/>
</dbReference>
<evidence type="ECO:0000256" key="2">
    <source>
        <dbReference type="ARBA" id="ARBA00012438"/>
    </source>
</evidence>
<dbReference type="PROSITE" id="PS50109">
    <property type="entry name" value="HIS_KIN"/>
    <property type="match status" value="1"/>
</dbReference>
<organism evidence="15 16">
    <name type="scientific">Limnohabitans parvus II-B4</name>
    <dbReference type="NCBI Taxonomy" id="1293052"/>
    <lineage>
        <taxon>Bacteria</taxon>
        <taxon>Pseudomonadati</taxon>
        <taxon>Pseudomonadota</taxon>
        <taxon>Betaproteobacteria</taxon>
        <taxon>Burkholderiales</taxon>
        <taxon>Comamonadaceae</taxon>
        <taxon>Limnohabitans</taxon>
    </lineage>
</organism>
<proteinExistence type="predicted"/>
<keyword evidence="16" id="KW-1185">Reference proteome</keyword>
<dbReference type="Pfam" id="PF02518">
    <property type="entry name" value="HATPase_c"/>
    <property type="match status" value="1"/>
</dbReference>
<evidence type="ECO:0000259" key="13">
    <source>
        <dbReference type="PROSITE" id="PS50109"/>
    </source>
</evidence>
<evidence type="ECO:0000256" key="12">
    <source>
        <dbReference type="SAM" id="Phobius"/>
    </source>
</evidence>
<keyword evidence="6" id="KW-0418">Kinase</keyword>
<keyword evidence="12" id="KW-0812">Transmembrane</keyword>
<dbReference type="Gene3D" id="3.40.50.2300">
    <property type="match status" value="1"/>
</dbReference>
<dbReference type="Proteomes" id="UP000250790">
    <property type="component" value="Unassembled WGS sequence"/>
</dbReference>
<dbReference type="EMBL" id="NESN01000002">
    <property type="protein sequence ID" value="PUE54297.1"/>
    <property type="molecule type" value="Genomic_DNA"/>
</dbReference>
<feature type="transmembrane region" description="Helical" evidence="12">
    <location>
        <begin position="160"/>
        <end position="180"/>
    </location>
</feature>
<feature type="transmembrane region" description="Helical" evidence="12">
    <location>
        <begin position="27"/>
        <end position="47"/>
    </location>
</feature>
<accession>A0A315FM55</accession>
<keyword evidence="12" id="KW-1133">Transmembrane helix</keyword>
<dbReference type="InterPro" id="IPR004358">
    <property type="entry name" value="Sig_transdc_His_kin-like_C"/>
</dbReference>
<comment type="caution">
    <text evidence="15">The sequence shown here is derived from an EMBL/GenBank/DDBJ whole genome shotgun (WGS) entry which is preliminary data.</text>
</comment>
<dbReference type="InterPro" id="IPR003661">
    <property type="entry name" value="HisK_dim/P_dom"/>
</dbReference>